<organism evidence="3 4">
    <name type="scientific">Halanaerobium kushneri</name>
    <dbReference type="NCBI Taxonomy" id="56779"/>
    <lineage>
        <taxon>Bacteria</taxon>
        <taxon>Bacillati</taxon>
        <taxon>Bacillota</taxon>
        <taxon>Clostridia</taxon>
        <taxon>Halanaerobiales</taxon>
        <taxon>Halanaerobiaceae</taxon>
        <taxon>Halanaerobium</taxon>
    </lineage>
</organism>
<dbReference type="InterPro" id="IPR010982">
    <property type="entry name" value="Lambda_DNA-bd_dom_sf"/>
</dbReference>
<sequence length="183" mass="20886">MSDNIRLGQRIRKKRQARGMSLNDVAEKIKKTSSYLSQVERGLAEPSITALREIARALEVPIFYFLIEEENHNAVVRKDERRILNFPGSHLTFELLSPDLNRDMEVIEATLEPGAETTDEPLNHLGEECTIVMQGKMFIQIGDQEYELEKGDSIYYKASLPHKIKSIGEEDLHFISAITPPNF</sequence>
<dbReference type="Pfam" id="PF01381">
    <property type="entry name" value="HTH_3"/>
    <property type="match status" value="1"/>
</dbReference>
<dbReference type="SMART" id="SM00530">
    <property type="entry name" value="HTH_XRE"/>
    <property type="match status" value="1"/>
</dbReference>
<feature type="domain" description="HTH cro/C1-type" evidence="2">
    <location>
        <begin position="11"/>
        <end position="65"/>
    </location>
</feature>
<dbReference type="PROSITE" id="PS50943">
    <property type="entry name" value="HTH_CROC1"/>
    <property type="match status" value="1"/>
</dbReference>
<dbReference type="InterPro" id="IPR001387">
    <property type="entry name" value="Cro/C1-type_HTH"/>
</dbReference>
<dbReference type="RefSeq" id="WP_076545787.1">
    <property type="nucleotide sequence ID" value="NZ_FTNC01000023.1"/>
</dbReference>
<dbReference type="CDD" id="cd02209">
    <property type="entry name" value="cupin_XRE_C"/>
    <property type="match status" value="1"/>
</dbReference>
<dbReference type="Gene3D" id="1.10.260.40">
    <property type="entry name" value="lambda repressor-like DNA-binding domains"/>
    <property type="match status" value="1"/>
</dbReference>
<dbReference type="PANTHER" id="PTHR46797:SF19">
    <property type="entry name" value="BLL2473 PROTEIN"/>
    <property type="match status" value="1"/>
</dbReference>
<gene>
    <name evidence="3" type="ORF">SAMN05421834_12322</name>
</gene>
<protein>
    <submittedName>
        <fullName evidence="3">Transcriptional regulator, XRE family with cupin sensor</fullName>
    </submittedName>
</protein>
<dbReference type="PANTHER" id="PTHR46797">
    <property type="entry name" value="HTH-TYPE TRANSCRIPTIONAL REGULATOR"/>
    <property type="match status" value="1"/>
</dbReference>
<dbReference type="AlphaFoldDB" id="A0A1N7AGU8"/>
<proteinExistence type="predicted"/>
<dbReference type="GO" id="GO:0003677">
    <property type="term" value="F:DNA binding"/>
    <property type="evidence" value="ECO:0007669"/>
    <property type="project" value="UniProtKB-KW"/>
</dbReference>
<evidence type="ECO:0000256" key="1">
    <source>
        <dbReference type="ARBA" id="ARBA00023125"/>
    </source>
</evidence>
<keyword evidence="4" id="KW-1185">Reference proteome</keyword>
<dbReference type="InterPro" id="IPR014710">
    <property type="entry name" value="RmlC-like_jellyroll"/>
</dbReference>
<dbReference type="Gene3D" id="2.60.120.10">
    <property type="entry name" value="Jelly Rolls"/>
    <property type="match status" value="1"/>
</dbReference>
<dbReference type="InterPro" id="IPR050807">
    <property type="entry name" value="TransReg_Diox_bact_type"/>
</dbReference>
<keyword evidence="1" id="KW-0238">DNA-binding</keyword>
<accession>A0A1N7AGU8</accession>
<evidence type="ECO:0000313" key="3">
    <source>
        <dbReference type="EMBL" id="SIR38276.1"/>
    </source>
</evidence>
<dbReference type="GO" id="GO:0005829">
    <property type="term" value="C:cytosol"/>
    <property type="evidence" value="ECO:0007669"/>
    <property type="project" value="TreeGrafter"/>
</dbReference>
<name>A0A1N7AGU8_9FIRM</name>
<dbReference type="EMBL" id="FTNC01000023">
    <property type="protein sequence ID" value="SIR38276.1"/>
    <property type="molecule type" value="Genomic_DNA"/>
</dbReference>
<dbReference type="STRING" id="56779.SAMN05421834_12322"/>
<reference evidence="4" key="1">
    <citation type="submission" date="2017-01" db="EMBL/GenBank/DDBJ databases">
        <authorList>
            <person name="Varghese N."/>
            <person name="Submissions S."/>
        </authorList>
    </citation>
    <scope>NUCLEOTIDE SEQUENCE [LARGE SCALE GENOMIC DNA]</scope>
    <source>
        <strain evidence="4">ATCC 700103</strain>
    </source>
</reference>
<dbReference type="GO" id="GO:0003700">
    <property type="term" value="F:DNA-binding transcription factor activity"/>
    <property type="evidence" value="ECO:0007669"/>
    <property type="project" value="TreeGrafter"/>
</dbReference>
<dbReference type="Pfam" id="PF07883">
    <property type="entry name" value="Cupin_2"/>
    <property type="match status" value="1"/>
</dbReference>
<evidence type="ECO:0000313" key="4">
    <source>
        <dbReference type="Proteomes" id="UP000185669"/>
    </source>
</evidence>
<dbReference type="CDD" id="cd00093">
    <property type="entry name" value="HTH_XRE"/>
    <property type="match status" value="1"/>
</dbReference>
<dbReference type="SUPFAM" id="SSF51182">
    <property type="entry name" value="RmlC-like cupins"/>
    <property type="match status" value="1"/>
</dbReference>
<dbReference type="OrthoDB" id="9814553at2"/>
<dbReference type="InterPro" id="IPR013096">
    <property type="entry name" value="Cupin_2"/>
</dbReference>
<dbReference type="Proteomes" id="UP000185669">
    <property type="component" value="Unassembled WGS sequence"/>
</dbReference>
<evidence type="ECO:0000259" key="2">
    <source>
        <dbReference type="PROSITE" id="PS50943"/>
    </source>
</evidence>
<dbReference type="SUPFAM" id="SSF47413">
    <property type="entry name" value="lambda repressor-like DNA-binding domains"/>
    <property type="match status" value="1"/>
</dbReference>
<dbReference type="InterPro" id="IPR011051">
    <property type="entry name" value="RmlC_Cupin_sf"/>
</dbReference>